<sequence length="576" mass="64982">MQAAVKRDESPPGREHEWSHQVALQRRKAVEERKRSLAAVVYANPICMQLDQLLLKANTIDEMLGLLVTHRGVFFVHNLITALQVLGVLYEDADVVQRSNLMADERYDVLLSDLFNFRDKLDFDSLANVILALRQLGHKYFRLFGSYLKPLMTQPVTDLDVLLKCADAYFWAGYLKHPFYDRCADHFIDKGTLDHQQTVRMVQLFGSLEMYHARLFESTEASILSRFQEFSPSELAGIAHGFAAHNRPKHDSLFEAVARTVARHTGMFTVGELITCVCAFRRVALRFDDALLATCDRVLSHVDLATNLRRPAGVSLTQLCGYLESLAYFGVGLGGGGEVLAVVKGVVRYLEDHLDDVSEEAATKAVFAIAVYSIAADVPYALSFLYRKIGSTPAWERERYRVFHLWLAHMIQFPWLRHNMHPRCVYEGMRTWAMHRGGFGAPFIDQVHEVSSELTKLSVPHTVEYQIDAPYVLDIKLRGRRDVLLVVSECSRNGLQPCGSTLLQLIHLRQYGYNPIAIKRSHWRSLGAAEKAEYIEVILRDSDVPICSSADRPGEEEEDQGAGREGQAGAELETGV</sequence>
<feature type="compositionally biased region" description="Low complexity" evidence="1">
    <location>
        <begin position="565"/>
        <end position="576"/>
    </location>
</feature>
<evidence type="ECO:0008006" key="4">
    <source>
        <dbReference type="Google" id="ProtNLM"/>
    </source>
</evidence>
<keyword evidence="3" id="KW-1185">Reference proteome</keyword>
<dbReference type="AlphaFoldDB" id="A0A0G4F0N8"/>
<dbReference type="PhylomeDB" id="A0A0G4F0N8"/>
<organism evidence="2 3">
    <name type="scientific">Vitrella brassicaformis (strain CCMP3155)</name>
    <dbReference type="NCBI Taxonomy" id="1169540"/>
    <lineage>
        <taxon>Eukaryota</taxon>
        <taxon>Sar</taxon>
        <taxon>Alveolata</taxon>
        <taxon>Colpodellida</taxon>
        <taxon>Vitrellaceae</taxon>
        <taxon>Vitrella</taxon>
    </lineage>
</organism>
<dbReference type="InParanoid" id="A0A0G4F0N8"/>
<evidence type="ECO:0000313" key="2">
    <source>
        <dbReference type="EMBL" id="CEM05186.1"/>
    </source>
</evidence>
<feature type="region of interest" description="Disordered" evidence="1">
    <location>
        <begin position="547"/>
        <end position="576"/>
    </location>
</feature>
<name>A0A0G4F0N8_VITBC</name>
<dbReference type="VEuPathDB" id="CryptoDB:Vbra_14153"/>
<dbReference type="Proteomes" id="UP000041254">
    <property type="component" value="Unassembled WGS sequence"/>
</dbReference>
<gene>
    <name evidence="2" type="ORF">Vbra_14153</name>
</gene>
<dbReference type="OrthoDB" id="411182at2759"/>
<evidence type="ECO:0000256" key="1">
    <source>
        <dbReference type="SAM" id="MobiDB-lite"/>
    </source>
</evidence>
<dbReference type="OMA" id="REHEWSH"/>
<protein>
    <recommendedName>
        <fullName evidence="4">RAP domain-containing protein</fullName>
    </recommendedName>
</protein>
<evidence type="ECO:0000313" key="3">
    <source>
        <dbReference type="Proteomes" id="UP000041254"/>
    </source>
</evidence>
<proteinExistence type="predicted"/>
<dbReference type="EMBL" id="CDMY01000356">
    <property type="protein sequence ID" value="CEM05186.1"/>
    <property type="molecule type" value="Genomic_DNA"/>
</dbReference>
<reference evidence="2 3" key="1">
    <citation type="submission" date="2014-11" db="EMBL/GenBank/DDBJ databases">
        <authorList>
            <person name="Zhu J."/>
            <person name="Qi W."/>
            <person name="Song R."/>
        </authorList>
    </citation>
    <scope>NUCLEOTIDE SEQUENCE [LARGE SCALE GENOMIC DNA]</scope>
</reference>
<accession>A0A0G4F0N8</accession>